<protein>
    <submittedName>
        <fullName evidence="2">Uncharacterized protein</fullName>
    </submittedName>
</protein>
<sequence>MLISSHRLRTANLSRAATQLSTVSNHYRDRNRTHKLAIEATLPSDTPSAIRNSPAVSHTNQPRACPATDIFLKALSRNNSPPTAIMNNPPVLSFNDEQGRRRAVLQQEVARFYHNQRPYFNFGYEPPFGTVSMSQIEKLAATEIAGIAPRDAFSGWRPISLGVSAFEEDYSDEVARARLFQRFQDGEMTEEEEGGETESEDEDEDENKAAQQGKGLGPYKDWNNISSIVVLKIDAKKLREKLAEIDRTVKNNLPANMTYRGTNSSTSTTVPSTTTGIAANNRAVSGRITKPTPGRFTNTTTRAIPTYTGTEPIPIAILTAAAAIRAVRENRDGLPTKSVLWEMEGFVHSKGRLNKKNPLREWAGDDRLFDGDVWGWLLE</sequence>
<reference evidence="2" key="1">
    <citation type="journal article" date="2020" name="Stud. Mycol.">
        <title>101 Dothideomycetes genomes: a test case for predicting lifestyles and emergence of pathogens.</title>
        <authorList>
            <person name="Haridas S."/>
            <person name="Albert R."/>
            <person name="Binder M."/>
            <person name="Bloem J."/>
            <person name="Labutti K."/>
            <person name="Salamov A."/>
            <person name="Andreopoulos B."/>
            <person name="Baker S."/>
            <person name="Barry K."/>
            <person name="Bills G."/>
            <person name="Bluhm B."/>
            <person name="Cannon C."/>
            <person name="Castanera R."/>
            <person name="Culley D."/>
            <person name="Daum C."/>
            <person name="Ezra D."/>
            <person name="Gonzalez J."/>
            <person name="Henrissat B."/>
            <person name="Kuo A."/>
            <person name="Liang C."/>
            <person name="Lipzen A."/>
            <person name="Lutzoni F."/>
            <person name="Magnuson J."/>
            <person name="Mondo S."/>
            <person name="Nolan M."/>
            <person name="Ohm R."/>
            <person name="Pangilinan J."/>
            <person name="Park H.-J."/>
            <person name="Ramirez L."/>
            <person name="Alfaro M."/>
            <person name="Sun H."/>
            <person name="Tritt A."/>
            <person name="Yoshinaga Y."/>
            <person name="Zwiers L.-H."/>
            <person name="Turgeon B."/>
            <person name="Goodwin S."/>
            <person name="Spatafora J."/>
            <person name="Crous P."/>
            <person name="Grigoriev I."/>
        </authorList>
    </citation>
    <scope>NUCLEOTIDE SEQUENCE</scope>
    <source>
        <strain evidence="2">ATCC 36951</strain>
    </source>
</reference>
<dbReference type="GeneID" id="54565135"/>
<accession>A0A6A6CUD1</accession>
<organism evidence="2 3">
    <name type="scientific">Zasmidium cellare ATCC 36951</name>
    <dbReference type="NCBI Taxonomy" id="1080233"/>
    <lineage>
        <taxon>Eukaryota</taxon>
        <taxon>Fungi</taxon>
        <taxon>Dikarya</taxon>
        <taxon>Ascomycota</taxon>
        <taxon>Pezizomycotina</taxon>
        <taxon>Dothideomycetes</taxon>
        <taxon>Dothideomycetidae</taxon>
        <taxon>Mycosphaerellales</taxon>
        <taxon>Mycosphaerellaceae</taxon>
        <taxon>Zasmidium</taxon>
    </lineage>
</organism>
<dbReference type="AlphaFoldDB" id="A0A6A6CUD1"/>
<gene>
    <name evidence="2" type="ORF">M409DRAFT_51650</name>
</gene>
<proteinExistence type="predicted"/>
<dbReference type="EMBL" id="ML993585">
    <property type="protein sequence ID" value="KAF2170645.1"/>
    <property type="molecule type" value="Genomic_DNA"/>
</dbReference>
<evidence type="ECO:0000313" key="3">
    <source>
        <dbReference type="Proteomes" id="UP000799537"/>
    </source>
</evidence>
<dbReference type="RefSeq" id="XP_033671534.1">
    <property type="nucleotide sequence ID" value="XM_033811863.1"/>
</dbReference>
<evidence type="ECO:0000313" key="2">
    <source>
        <dbReference type="EMBL" id="KAF2170645.1"/>
    </source>
</evidence>
<evidence type="ECO:0000256" key="1">
    <source>
        <dbReference type="SAM" id="MobiDB-lite"/>
    </source>
</evidence>
<feature type="compositionally biased region" description="Acidic residues" evidence="1">
    <location>
        <begin position="187"/>
        <end position="206"/>
    </location>
</feature>
<keyword evidence="3" id="KW-1185">Reference proteome</keyword>
<dbReference type="Proteomes" id="UP000799537">
    <property type="component" value="Unassembled WGS sequence"/>
</dbReference>
<feature type="region of interest" description="Disordered" evidence="1">
    <location>
        <begin position="181"/>
        <end position="216"/>
    </location>
</feature>
<name>A0A6A6CUD1_ZASCE</name>